<keyword evidence="3 5" id="KW-1133">Transmembrane helix</keyword>
<feature type="transmembrane region" description="Helical" evidence="5">
    <location>
        <begin position="51"/>
        <end position="74"/>
    </location>
</feature>
<accession>D0CAY8</accession>
<proteinExistence type="predicted"/>
<keyword evidence="4 5" id="KW-0472">Membrane</keyword>
<dbReference type="BioCyc" id="ABAU575584-HMP:GM69-1938-MONOMER"/>
<protein>
    <recommendedName>
        <fullName evidence="8">DUF1656 domain-containing protein</fullName>
    </recommendedName>
</protein>
<dbReference type="EMBL" id="GG704574">
    <property type="protein sequence ID" value="EEX03670.1"/>
    <property type="molecule type" value="Genomic_DNA"/>
</dbReference>
<evidence type="ECO:0000256" key="3">
    <source>
        <dbReference type="ARBA" id="ARBA00022989"/>
    </source>
</evidence>
<organism evidence="6 7">
    <name type="scientific">Acinetobacter baumannii (strain ATCC 19606 / DSM 30007 / JCM 6841 / CCUG 19606 / CIP 70.34 / NBRC 109757 / NCIMB 12457 / NCTC 12156 / 81)</name>
    <dbReference type="NCBI Taxonomy" id="575584"/>
    <lineage>
        <taxon>Bacteria</taxon>
        <taxon>Pseudomonadati</taxon>
        <taxon>Pseudomonadota</taxon>
        <taxon>Gammaproteobacteria</taxon>
        <taxon>Moraxellales</taxon>
        <taxon>Moraxellaceae</taxon>
        <taxon>Acinetobacter</taxon>
        <taxon>Acinetobacter calcoaceticus/baumannii complex</taxon>
    </lineage>
</organism>
<sequence length="79" mass="9144">MQIVRLQEPQRMGEFNVYGIYVPALLVQAIFAYICFRWLSPLTNKWIAQGWIALPSIFNLCFYLLLLLVIHQIFVGLGA</sequence>
<feature type="transmembrane region" description="Helical" evidence="5">
    <location>
        <begin position="20"/>
        <end position="39"/>
    </location>
</feature>
<keyword evidence="1" id="KW-1003">Cell membrane</keyword>
<dbReference type="Pfam" id="PF07869">
    <property type="entry name" value="DUF1656"/>
    <property type="match status" value="1"/>
</dbReference>
<evidence type="ECO:0000313" key="6">
    <source>
        <dbReference type="EMBL" id="EEX03670.1"/>
    </source>
</evidence>
<evidence type="ECO:0000313" key="7">
    <source>
        <dbReference type="Proteomes" id="UP000005740"/>
    </source>
</evidence>
<dbReference type="InterPro" id="IPR012451">
    <property type="entry name" value="DUF1656"/>
</dbReference>
<name>D0CAY8_ACIB2</name>
<reference evidence="7" key="1">
    <citation type="journal article" date="2012" name="PLoS ONE">
        <title>The success of Acinetobacter species; genetic, metabolic and virulence attributes.</title>
        <authorList>
            <person name="Peleg A.Y."/>
            <person name="de Breij A."/>
            <person name="Adams M.D."/>
            <person name="Cerqueira G.M."/>
            <person name="Mocali S."/>
            <person name="Galardini M."/>
            <person name="Nibbering P.H."/>
            <person name="Earl A.M."/>
            <person name="Ward D.V."/>
            <person name="Paterson D.L."/>
            <person name="Seifert H."/>
            <person name="Dijkshoorn L."/>
        </authorList>
    </citation>
    <scope>NUCLEOTIDE SEQUENCE [LARGE SCALE GENOMIC DNA]</scope>
    <source>
        <strain evidence="7">ATCC 19606 / DSM 30007 / JCM 6841 / CCUG 19606 / CIP 70.34 / NBRC 109757 / NCIMB 12457 / NCTC 12156 / 81</strain>
    </source>
</reference>
<evidence type="ECO:0000256" key="2">
    <source>
        <dbReference type="ARBA" id="ARBA00022692"/>
    </source>
</evidence>
<evidence type="ECO:0000256" key="5">
    <source>
        <dbReference type="SAM" id="Phobius"/>
    </source>
</evidence>
<dbReference type="AlphaFoldDB" id="D0CAY8"/>
<evidence type="ECO:0008006" key="8">
    <source>
        <dbReference type="Google" id="ProtNLM"/>
    </source>
</evidence>
<dbReference type="Proteomes" id="UP000005740">
    <property type="component" value="Unassembled WGS sequence"/>
</dbReference>
<gene>
    <name evidence="6" type="ORF">HMPREF0010_01918</name>
</gene>
<keyword evidence="2 5" id="KW-0812">Transmembrane</keyword>
<evidence type="ECO:0000256" key="1">
    <source>
        <dbReference type="ARBA" id="ARBA00022475"/>
    </source>
</evidence>
<evidence type="ECO:0000256" key="4">
    <source>
        <dbReference type="ARBA" id="ARBA00023136"/>
    </source>
</evidence>